<evidence type="ECO:0000256" key="1">
    <source>
        <dbReference type="SAM" id="MobiDB-lite"/>
    </source>
</evidence>
<proteinExistence type="predicted"/>
<gene>
    <name evidence="2" type="ORF">AB205_0062700</name>
</gene>
<sequence>MCPQWSPSLHQVPPTESLHTSGAPSGVPRTLGVPRQRGPSYIRCPQALQSLLHQVPTLESLLHQVSPDSRGPLTSVSPVESLLHQCPQAVESLLTSVSTVESLLHQVSPSSGVPLTSVSPVESLLHQVSPVESLFTSGVPRQWSPPIARDFFLHIAIQISLHSQTFPLHNQAISPIARHTPSIARHSPLITKHYPFIARHCPFIARPSPFVARHSPFVARHWLCLSSAAGQGTR</sequence>
<evidence type="ECO:0000313" key="2">
    <source>
        <dbReference type="EMBL" id="PIN97648.1"/>
    </source>
</evidence>
<evidence type="ECO:0000313" key="3">
    <source>
        <dbReference type="Proteomes" id="UP000228934"/>
    </source>
</evidence>
<accession>A0A2G9P2W6</accession>
<protein>
    <submittedName>
        <fullName evidence="2">Uncharacterized protein</fullName>
    </submittedName>
</protein>
<feature type="region of interest" description="Disordered" evidence="1">
    <location>
        <begin position="1"/>
        <end position="38"/>
    </location>
</feature>
<feature type="non-terminal residue" evidence="2">
    <location>
        <position position="234"/>
    </location>
</feature>
<dbReference type="EMBL" id="KV923847">
    <property type="protein sequence ID" value="PIN97648.1"/>
    <property type="molecule type" value="Genomic_DNA"/>
</dbReference>
<name>A0A2G9P2W6_AQUCT</name>
<keyword evidence="3" id="KW-1185">Reference proteome</keyword>
<reference evidence="3" key="1">
    <citation type="journal article" date="2017" name="Nat. Commun.">
        <title>The North American bullfrog draft genome provides insight into hormonal regulation of long noncoding RNA.</title>
        <authorList>
            <person name="Hammond S.A."/>
            <person name="Warren R.L."/>
            <person name="Vandervalk B.P."/>
            <person name="Kucuk E."/>
            <person name="Khan H."/>
            <person name="Gibb E.A."/>
            <person name="Pandoh P."/>
            <person name="Kirk H."/>
            <person name="Zhao Y."/>
            <person name="Jones M."/>
            <person name="Mungall A.J."/>
            <person name="Coope R."/>
            <person name="Pleasance S."/>
            <person name="Moore R.A."/>
            <person name="Holt R.A."/>
            <person name="Round J.M."/>
            <person name="Ohora S."/>
            <person name="Walle B.V."/>
            <person name="Veldhoen N."/>
            <person name="Helbing C.C."/>
            <person name="Birol I."/>
        </authorList>
    </citation>
    <scope>NUCLEOTIDE SEQUENCE [LARGE SCALE GENOMIC DNA]</scope>
</reference>
<dbReference type="AlphaFoldDB" id="A0A2G9P2W6"/>
<dbReference type="Proteomes" id="UP000228934">
    <property type="component" value="Unassembled WGS sequence"/>
</dbReference>
<organism evidence="2 3">
    <name type="scientific">Aquarana catesbeiana</name>
    <name type="common">American bullfrog</name>
    <name type="synonym">Rana catesbeiana</name>
    <dbReference type="NCBI Taxonomy" id="8400"/>
    <lineage>
        <taxon>Eukaryota</taxon>
        <taxon>Metazoa</taxon>
        <taxon>Chordata</taxon>
        <taxon>Craniata</taxon>
        <taxon>Vertebrata</taxon>
        <taxon>Euteleostomi</taxon>
        <taxon>Amphibia</taxon>
        <taxon>Batrachia</taxon>
        <taxon>Anura</taxon>
        <taxon>Neobatrachia</taxon>
        <taxon>Ranoidea</taxon>
        <taxon>Ranidae</taxon>
        <taxon>Aquarana</taxon>
    </lineage>
</organism>